<dbReference type="EC" id="3.6.1.9" evidence="4"/>
<dbReference type="InterPro" id="IPR003697">
    <property type="entry name" value="Maf-like"/>
</dbReference>
<evidence type="ECO:0000256" key="3">
    <source>
        <dbReference type="ARBA" id="ARBA00023080"/>
    </source>
</evidence>
<dbReference type="CDD" id="cd00555">
    <property type="entry name" value="Maf"/>
    <property type="match status" value="1"/>
</dbReference>
<dbReference type="HAMAP" id="MF_00528">
    <property type="entry name" value="Maf"/>
    <property type="match status" value="1"/>
</dbReference>
<dbReference type="EMBL" id="JADIMT010000049">
    <property type="protein sequence ID" value="MBO8436054.1"/>
    <property type="molecule type" value="Genomic_DNA"/>
</dbReference>
<comment type="similarity">
    <text evidence="4">Belongs to the Maf family.</text>
</comment>
<comment type="catalytic activity">
    <reaction evidence="4">
        <text>a 2'-deoxyribonucleoside 5'-triphosphate + H2O = a 2'-deoxyribonucleoside 5'-phosphate + diphosphate + H(+)</text>
        <dbReference type="Rhea" id="RHEA:44644"/>
        <dbReference type="ChEBI" id="CHEBI:15377"/>
        <dbReference type="ChEBI" id="CHEBI:15378"/>
        <dbReference type="ChEBI" id="CHEBI:33019"/>
        <dbReference type="ChEBI" id="CHEBI:61560"/>
        <dbReference type="ChEBI" id="CHEBI:65317"/>
        <dbReference type="EC" id="3.6.1.9"/>
    </reaction>
</comment>
<name>A0A9D9H4X9_9SPIO</name>
<dbReference type="GO" id="GO:0047429">
    <property type="term" value="F:nucleoside triphosphate diphosphatase activity"/>
    <property type="evidence" value="ECO:0007669"/>
    <property type="project" value="UniProtKB-EC"/>
</dbReference>
<proteinExistence type="inferred from homology"/>
<keyword evidence="2 4" id="KW-0378">Hydrolase</keyword>
<evidence type="ECO:0000256" key="2">
    <source>
        <dbReference type="ARBA" id="ARBA00022801"/>
    </source>
</evidence>
<feature type="active site" description="Proton acceptor" evidence="4">
    <location>
        <position position="88"/>
    </location>
</feature>
<comment type="function">
    <text evidence="4">Nucleoside triphosphate pyrophosphatase. May have a dual role in cell division arrest and in preventing the incorporation of modified nucleotides into cellular nucleic acids.</text>
</comment>
<reference evidence="5" key="1">
    <citation type="submission" date="2020-10" db="EMBL/GenBank/DDBJ databases">
        <authorList>
            <person name="Gilroy R."/>
        </authorList>
    </citation>
    <scope>NUCLEOTIDE SEQUENCE</scope>
    <source>
        <strain evidence="5">7293</strain>
    </source>
</reference>
<protein>
    <recommendedName>
        <fullName evidence="4">Nucleoside triphosphate pyrophosphatase</fullName>
        <ecNumber evidence="4">3.6.1.9</ecNumber>
    </recommendedName>
    <alternativeName>
        <fullName evidence="4">Nucleotide pyrophosphatase</fullName>
        <shortName evidence="4">Nucleotide PPase</shortName>
    </alternativeName>
</protein>
<dbReference type="Proteomes" id="UP000823615">
    <property type="component" value="Unassembled WGS sequence"/>
</dbReference>
<accession>A0A9D9H4X9</accession>
<dbReference type="AlphaFoldDB" id="A0A9D9H4X9"/>
<dbReference type="PIRSF" id="PIRSF006305">
    <property type="entry name" value="Maf"/>
    <property type="match status" value="1"/>
</dbReference>
<dbReference type="PANTHER" id="PTHR43213:SF5">
    <property type="entry name" value="BIFUNCTIONAL DTTP_UTP PYROPHOSPHATASE_METHYLTRANSFERASE PROTEIN-RELATED"/>
    <property type="match status" value="1"/>
</dbReference>
<sequence>MQRITEPDQIQLDFSRAFPSLVLASSSPNRRALLETGGAEVTTFTPDADETRDGKTPLETVLRIAERKLDAYLSSSSFNPALPAISCDTMVLIGGRLLGKPKDEEDAYSMLKELSGKRQSVISAAFLYLPERGKIAVPDEAGVIFRKLPESEIREYVSTNEWQGAAGGYRLQKTGYKLVESIDGDWTTVVGLPLKKILSLCT</sequence>
<dbReference type="SUPFAM" id="SSF52972">
    <property type="entry name" value="ITPase-like"/>
    <property type="match status" value="1"/>
</dbReference>
<comment type="caution">
    <text evidence="4">Lacks conserved residue(s) required for the propagation of feature annotation.</text>
</comment>
<comment type="caution">
    <text evidence="5">The sequence shown here is derived from an EMBL/GenBank/DDBJ whole genome shotgun (WGS) entry which is preliminary data.</text>
</comment>
<reference evidence="5" key="2">
    <citation type="journal article" date="2021" name="PeerJ">
        <title>Extensive microbial diversity within the chicken gut microbiome revealed by metagenomics and culture.</title>
        <authorList>
            <person name="Gilroy R."/>
            <person name="Ravi A."/>
            <person name="Getino M."/>
            <person name="Pursley I."/>
            <person name="Horton D.L."/>
            <person name="Alikhan N.F."/>
            <person name="Baker D."/>
            <person name="Gharbi K."/>
            <person name="Hall N."/>
            <person name="Watson M."/>
            <person name="Adriaenssens E.M."/>
            <person name="Foster-Nyarko E."/>
            <person name="Jarju S."/>
            <person name="Secka A."/>
            <person name="Antonio M."/>
            <person name="Oren A."/>
            <person name="Chaudhuri R.R."/>
            <person name="La Ragione R."/>
            <person name="Hildebrand F."/>
            <person name="Pallen M.J."/>
        </authorList>
    </citation>
    <scope>NUCLEOTIDE SEQUENCE</scope>
    <source>
        <strain evidence="5">7293</strain>
    </source>
</reference>
<comment type="cofactor">
    <cofactor evidence="1 4">
        <name>a divalent metal cation</name>
        <dbReference type="ChEBI" id="CHEBI:60240"/>
    </cofactor>
</comment>
<keyword evidence="4" id="KW-0963">Cytoplasm</keyword>
<dbReference type="Gene3D" id="3.90.950.10">
    <property type="match status" value="1"/>
</dbReference>
<gene>
    <name evidence="5" type="primary">maf</name>
    <name evidence="5" type="ORF">IAA97_03650</name>
</gene>
<evidence type="ECO:0000313" key="6">
    <source>
        <dbReference type="Proteomes" id="UP000823615"/>
    </source>
</evidence>
<evidence type="ECO:0000256" key="4">
    <source>
        <dbReference type="HAMAP-Rule" id="MF_00528"/>
    </source>
</evidence>
<dbReference type="GO" id="GO:0005737">
    <property type="term" value="C:cytoplasm"/>
    <property type="evidence" value="ECO:0007669"/>
    <property type="project" value="UniProtKB-SubCell"/>
</dbReference>
<dbReference type="PANTHER" id="PTHR43213">
    <property type="entry name" value="BIFUNCTIONAL DTTP/UTP PYROPHOSPHATASE/METHYLTRANSFERASE PROTEIN-RELATED"/>
    <property type="match status" value="1"/>
</dbReference>
<comment type="subcellular location">
    <subcellularLocation>
        <location evidence="4">Cytoplasm</location>
    </subcellularLocation>
</comment>
<keyword evidence="3 4" id="KW-0546">Nucleotide metabolism</keyword>
<evidence type="ECO:0000313" key="5">
    <source>
        <dbReference type="EMBL" id="MBO8436054.1"/>
    </source>
</evidence>
<evidence type="ECO:0000256" key="1">
    <source>
        <dbReference type="ARBA" id="ARBA00001968"/>
    </source>
</evidence>
<dbReference type="GO" id="GO:0009117">
    <property type="term" value="P:nucleotide metabolic process"/>
    <property type="evidence" value="ECO:0007669"/>
    <property type="project" value="UniProtKB-KW"/>
</dbReference>
<dbReference type="InterPro" id="IPR029001">
    <property type="entry name" value="ITPase-like_fam"/>
</dbReference>
<dbReference type="NCBIfam" id="TIGR00172">
    <property type="entry name" value="maf"/>
    <property type="match status" value="1"/>
</dbReference>
<organism evidence="5 6">
    <name type="scientific">Candidatus Ornithospirochaeta stercoripullorum</name>
    <dbReference type="NCBI Taxonomy" id="2840899"/>
    <lineage>
        <taxon>Bacteria</taxon>
        <taxon>Pseudomonadati</taxon>
        <taxon>Spirochaetota</taxon>
        <taxon>Spirochaetia</taxon>
        <taxon>Spirochaetales</taxon>
        <taxon>Spirochaetaceae</taxon>
        <taxon>Spirochaetaceae incertae sedis</taxon>
        <taxon>Candidatus Ornithospirochaeta</taxon>
    </lineage>
</organism>
<dbReference type="Pfam" id="PF02545">
    <property type="entry name" value="Maf"/>
    <property type="match status" value="1"/>
</dbReference>
<comment type="catalytic activity">
    <reaction evidence="4">
        <text>a ribonucleoside 5'-triphosphate + H2O = a ribonucleoside 5'-phosphate + diphosphate + H(+)</text>
        <dbReference type="Rhea" id="RHEA:23996"/>
        <dbReference type="ChEBI" id="CHEBI:15377"/>
        <dbReference type="ChEBI" id="CHEBI:15378"/>
        <dbReference type="ChEBI" id="CHEBI:33019"/>
        <dbReference type="ChEBI" id="CHEBI:58043"/>
        <dbReference type="ChEBI" id="CHEBI:61557"/>
        <dbReference type="EC" id="3.6.1.9"/>
    </reaction>
</comment>